<organism evidence="2 3">
    <name type="scientific">Amycolatopsis tucumanensis</name>
    <dbReference type="NCBI Taxonomy" id="401106"/>
    <lineage>
        <taxon>Bacteria</taxon>
        <taxon>Bacillati</taxon>
        <taxon>Actinomycetota</taxon>
        <taxon>Actinomycetes</taxon>
        <taxon>Pseudonocardiales</taxon>
        <taxon>Pseudonocardiaceae</taxon>
        <taxon>Amycolatopsis</taxon>
    </lineage>
</organism>
<accession>A0ABP7JLB5</accession>
<reference evidence="3" key="1">
    <citation type="journal article" date="2019" name="Int. J. Syst. Evol. Microbiol.">
        <title>The Global Catalogue of Microorganisms (GCM) 10K type strain sequencing project: providing services to taxonomists for standard genome sequencing and annotation.</title>
        <authorList>
            <consortium name="The Broad Institute Genomics Platform"/>
            <consortium name="The Broad Institute Genome Sequencing Center for Infectious Disease"/>
            <person name="Wu L."/>
            <person name="Ma J."/>
        </authorList>
    </citation>
    <scope>NUCLEOTIDE SEQUENCE [LARGE SCALE GENOMIC DNA]</scope>
    <source>
        <strain evidence="3">JCM 17017</strain>
    </source>
</reference>
<dbReference type="EMBL" id="BAABCM010000016">
    <property type="protein sequence ID" value="GAA3846796.1"/>
    <property type="molecule type" value="Genomic_DNA"/>
</dbReference>
<protein>
    <submittedName>
        <fullName evidence="2">Uncharacterized protein</fullName>
    </submittedName>
</protein>
<comment type="caution">
    <text evidence="2">The sequence shown here is derived from an EMBL/GenBank/DDBJ whole genome shotgun (WGS) entry which is preliminary data.</text>
</comment>
<keyword evidence="1" id="KW-0812">Transmembrane</keyword>
<feature type="transmembrane region" description="Helical" evidence="1">
    <location>
        <begin position="112"/>
        <end position="133"/>
    </location>
</feature>
<keyword evidence="1" id="KW-1133">Transmembrane helix</keyword>
<name>A0ABP7JLB5_9PSEU</name>
<gene>
    <name evidence="2" type="ORF">GCM10022380_76110</name>
</gene>
<keyword evidence="1" id="KW-0472">Membrane</keyword>
<dbReference type="Proteomes" id="UP001501624">
    <property type="component" value="Unassembled WGS sequence"/>
</dbReference>
<evidence type="ECO:0000313" key="3">
    <source>
        <dbReference type="Proteomes" id="UP001501624"/>
    </source>
</evidence>
<sequence length="135" mass="14224">MRVVPLLPVAGMVESSEFPVEEWNRVSEDMTDTEELPLAPARGRTRVARWWRGFTGSLAAGLVALAVLVLGAGLLCAFLDVPGPGAAPMIGHPIAAVLALLAQRVADRSRGVVAAVAGVVVLALALTALWTFWWA</sequence>
<evidence type="ECO:0000313" key="2">
    <source>
        <dbReference type="EMBL" id="GAA3846796.1"/>
    </source>
</evidence>
<evidence type="ECO:0000256" key="1">
    <source>
        <dbReference type="SAM" id="Phobius"/>
    </source>
</evidence>
<keyword evidence="3" id="KW-1185">Reference proteome</keyword>
<proteinExistence type="predicted"/>
<feature type="transmembrane region" description="Helical" evidence="1">
    <location>
        <begin position="58"/>
        <end position="79"/>
    </location>
</feature>
<feature type="transmembrane region" description="Helical" evidence="1">
    <location>
        <begin position="86"/>
        <end position="106"/>
    </location>
</feature>